<evidence type="ECO:0000313" key="1">
    <source>
        <dbReference type="EMBL" id="AIX17395.1"/>
    </source>
</evidence>
<reference evidence="3 4" key="1">
    <citation type="submission" date="2013-12" db="EMBL/GenBank/DDBJ databases">
        <title>Ecological redundancy of diverse viral populations within a natural community.</title>
        <authorList>
            <person name="Gregory A.C."/>
            <person name="LaButti K."/>
            <person name="Copeland A."/>
            <person name="Woyke T."/>
            <person name="Sullivan M.B."/>
        </authorList>
    </citation>
    <scope>NUCLEOTIDE SEQUENCE [LARGE SCALE GENOMIC DNA]</scope>
    <source>
        <strain evidence="1">Syn7803C61</strain>
        <strain evidence="2">Syn7803C67</strain>
    </source>
</reference>
<organism evidence="2 4">
    <name type="scientific">Synechococcus phage ACG-2014b</name>
    <dbReference type="NCBI Taxonomy" id="1493508"/>
    <lineage>
        <taxon>Viruses</taxon>
        <taxon>Duplodnaviria</taxon>
        <taxon>Heunggongvirae</taxon>
        <taxon>Uroviricota</taxon>
        <taxon>Caudoviricetes</taxon>
        <taxon>Pantevenvirales</taxon>
        <taxon>Kyanoviridae</taxon>
        <taxon>Nereusvirus</taxon>
        <taxon>Nereusvirus tusconc4</taxon>
    </lineage>
</organism>
<sequence length="54" mass="6269">MIELLFYSSLTCAQADAIMLRMKTNENIPAEYKVELIEVMKESTPDCYPWDAHD</sequence>
<protein>
    <submittedName>
        <fullName evidence="2">Uncharacterized protein</fullName>
    </submittedName>
</protein>
<dbReference type="KEGG" id="vg:24405319"/>
<dbReference type="EMBL" id="KJ019042">
    <property type="protein sequence ID" value="AIX17826.1"/>
    <property type="molecule type" value="Genomic_DNA"/>
</dbReference>
<dbReference type="OrthoDB" id="27798at10239"/>
<keyword evidence="3" id="KW-1185">Reference proteome</keyword>
<name>A0A0E3EX03_9CAUD</name>
<evidence type="ECO:0000313" key="3">
    <source>
        <dbReference type="Proteomes" id="UP000185335"/>
    </source>
</evidence>
<accession>A0A0E3EX03</accession>
<dbReference type="EMBL" id="KJ019040">
    <property type="protein sequence ID" value="AIX17395.1"/>
    <property type="molecule type" value="Genomic_DNA"/>
</dbReference>
<evidence type="ECO:0000313" key="2">
    <source>
        <dbReference type="EMBL" id="AIX17826.1"/>
    </source>
</evidence>
<gene>
    <name evidence="1" type="ORF">Syn7803C61_173</name>
    <name evidence="2" type="ORF">Syn7803C67_174</name>
</gene>
<dbReference type="Proteomes" id="UP000185338">
    <property type="component" value="Segment"/>
</dbReference>
<dbReference type="RefSeq" id="YP_009140743.1">
    <property type="nucleotide sequence ID" value="NC_027130.1"/>
</dbReference>
<proteinExistence type="predicted"/>
<dbReference type="Proteomes" id="UP000185335">
    <property type="component" value="Segment"/>
</dbReference>
<evidence type="ECO:0000313" key="4">
    <source>
        <dbReference type="Proteomes" id="UP000185338"/>
    </source>
</evidence>